<dbReference type="PANTHER" id="PTHR24221">
    <property type="entry name" value="ATP-BINDING CASSETTE SUB-FAMILY B"/>
    <property type="match status" value="1"/>
</dbReference>
<dbReference type="Pfam" id="PF00005">
    <property type="entry name" value="ABC_tran"/>
    <property type="match status" value="1"/>
</dbReference>
<evidence type="ECO:0000256" key="4">
    <source>
        <dbReference type="ARBA" id="ARBA00022840"/>
    </source>
</evidence>
<comment type="subcellular location">
    <subcellularLocation>
        <location evidence="1">Membrane</location>
        <topology evidence="1">Multi-pass membrane protein</topology>
    </subcellularLocation>
</comment>
<dbReference type="InterPro" id="IPR003593">
    <property type="entry name" value="AAA+_ATPase"/>
</dbReference>
<dbReference type="InterPro" id="IPR027417">
    <property type="entry name" value="P-loop_NTPase"/>
</dbReference>
<dbReference type="VEuPathDB" id="MicrosporidiaDB:HERIO_963"/>
<dbReference type="Gene3D" id="1.20.1560.10">
    <property type="entry name" value="ABC transporter type 1, transmembrane domain"/>
    <property type="match status" value="1"/>
</dbReference>
<evidence type="ECO:0000256" key="6">
    <source>
        <dbReference type="ARBA" id="ARBA00023136"/>
    </source>
</evidence>
<dbReference type="OrthoDB" id="6500128at2759"/>
<sequence>MIKGCYNIKKYTEEFILKVSWWIKLLIAPVVALVIVSNYLEIECSKLATSISTDLLQIKSKIIQFGIYLFALETMKYLTNIFITFFVSSSIKRAYFVFMKEYLSIKYEDFTKLSSGDIQYDIQRRSIAISDFLTVLTISFISNAIFFIVVCQKLIVSLSLEAALKSIILVTIFLIVVVYSQRMKSTLRVKVNQGFIRNSRKVCDVLLNYERIVAYDNIDIECKKYEDVSKSQEYHAKLFWSSYEFIFFINRILFALLAAFIIYEFKKMNLTTNDLTIFEIIGIINALDPKINALSYSIDQLCLHFTNFNQSTIEGYESDDEKSKLKIYGFDHSLGMKNLSLKLNNQEILKRVNLEIIKGQKVAIVGPSGAGKSTILKLVMGFYDNYTGDCKIDSHQYSYINKRRLRDVISYIPQNLYLKGTDLYSNLTMGDTTKTPEKIIEICKTFNYHDTFKEIGYMKNVGVQGKNLSGGQKQKVNFMRALIKNGIIFIFDEPTSNMDKLSEQNVFNHLFSKMFNNKTLIMTVTNLSLLERFDKILFLENGELKGKGKLGELLANNNGFADFYEEGIKNFKN</sequence>
<comment type="similarity">
    <text evidence="7">Belongs to the ABC transporter superfamily. ABCB family. Heavy Metal importer (TC 3.A.1.210) subfamily.</text>
</comment>
<accession>A0A1X0QBK6</accession>
<dbReference type="SMART" id="SM00382">
    <property type="entry name" value="AAA"/>
    <property type="match status" value="1"/>
</dbReference>
<proteinExistence type="inferred from homology"/>
<dbReference type="Gene3D" id="3.40.50.300">
    <property type="entry name" value="P-loop containing nucleotide triphosphate hydrolases"/>
    <property type="match status" value="1"/>
</dbReference>
<dbReference type="EMBL" id="LVKB01000038">
    <property type="protein sequence ID" value="ORD97146.1"/>
    <property type="molecule type" value="Genomic_DNA"/>
</dbReference>
<dbReference type="InterPro" id="IPR003439">
    <property type="entry name" value="ABC_transporter-like_ATP-bd"/>
</dbReference>
<dbReference type="PANTHER" id="PTHR24221:SF654">
    <property type="entry name" value="ATP-BINDING CASSETTE SUB-FAMILY B MEMBER 6"/>
    <property type="match status" value="1"/>
</dbReference>
<keyword evidence="6 8" id="KW-0472">Membrane</keyword>
<evidence type="ECO:0000313" key="11">
    <source>
        <dbReference type="Proteomes" id="UP000192356"/>
    </source>
</evidence>
<dbReference type="GO" id="GO:0034040">
    <property type="term" value="F:ATPase-coupled lipid transmembrane transporter activity"/>
    <property type="evidence" value="ECO:0007669"/>
    <property type="project" value="TreeGrafter"/>
</dbReference>
<dbReference type="VEuPathDB" id="MicrosporidiaDB:A0H76_141"/>
<feature type="transmembrane region" description="Helical" evidence="8">
    <location>
        <begin position="132"/>
        <end position="156"/>
    </location>
</feature>
<dbReference type="VEuPathDB" id="MicrosporidiaDB:A0H76_142"/>
<dbReference type="PROSITE" id="PS50893">
    <property type="entry name" value="ABC_TRANSPORTER_2"/>
    <property type="match status" value="1"/>
</dbReference>
<evidence type="ECO:0000256" key="1">
    <source>
        <dbReference type="ARBA" id="ARBA00004141"/>
    </source>
</evidence>
<evidence type="ECO:0000256" key="8">
    <source>
        <dbReference type="SAM" id="Phobius"/>
    </source>
</evidence>
<keyword evidence="3" id="KW-0547">Nucleotide-binding</keyword>
<keyword evidence="4" id="KW-0067">ATP-binding</keyword>
<reference evidence="10 11" key="1">
    <citation type="journal article" date="2017" name="Environ. Microbiol.">
        <title>Decay of the glycolytic pathway and adaptation to intranuclear parasitism within Enterocytozoonidae microsporidia.</title>
        <authorList>
            <person name="Wiredu Boakye D."/>
            <person name="Jaroenlak P."/>
            <person name="Prachumwat A."/>
            <person name="Williams T.A."/>
            <person name="Bateman K.S."/>
            <person name="Itsathitphaisarn O."/>
            <person name="Sritunyalucksana K."/>
            <person name="Paszkiewicz K.H."/>
            <person name="Moore K.A."/>
            <person name="Stentiford G.D."/>
            <person name="Williams B.A."/>
        </authorList>
    </citation>
    <scope>NUCLEOTIDE SEQUENCE [LARGE SCALE GENOMIC DNA]</scope>
    <source>
        <strain evidence="10 11">GB1</strain>
    </source>
</reference>
<dbReference type="AlphaFoldDB" id="A0A1X0QBK6"/>
<feature type="domain" description="ABC transporter" evidence="9">
    <location>
        <begin position="334"/>
        <end position="566"/>
    </location>
</feature>
<evidence type="ECO:0000256" key="3">
    <source>
        <dbReference type="ARBA" id="ARBA00022741"/>
    </source>
</evidence>
<dbReference type="InterPro" id="IPR039421">
    <property type="entry name" value="Type_1_exporter"/>
</dbReference>
<dbReference type="GO" id="GO:0005524">
    <property type="term" value="F:ATP binding"/>
    <property type="evidence" value="ECO:0007669"/>
    <property type="project" value="UniProtKB-KW"/>
</dbReference>
<keyword evidence="2 8" id="KW-0812">Transmembrane</keyword>
<dbReference type="InterPro" id="IPR036640">
    <property type="entry name" value="ABC1_TM_sf"/>
</dbReference>
<comment type="caution">
    <text evidence="10">The sequence shown here is derived from an EMBL/GenBank/DDBJ whole genome shotgun (WGS) entry which is preliminary data.</text>
</comment>
<protein>
    <submittedName>
        <fullName evidence="10">Y4GM</fullName>
    </submittedName>
</protein>
<evidence type="ECO:0000256" key="7">
    <source>
        <dbReference type="ARBA" id="ARBA00024363"/>
    </source>
</evidence>
<gene>
    <name evidence="10" type="primary">Y4GM</name>
    <name evidence="10" type="ORF">HERIO_963</name>
</gene>
<evidence type="ECO:0000256" key="5">
    <source>
        <dbReference type="ARBA" id="ARBA00022989"/>
    </source>
</evidence>
<evidence type="ECO:0000313" key="10">
    <source>
        <dbReference type="EMBL" id="ORD97146.1"/>
    </source>
</evidence>
<name>A0A1X0QBK6_9MICR</name>
<dbReference type="GO" id="GO:0016020">
    <property type="term" value="C:membrane"/>
    <property type="evidence" value="ECO:0007669"/>
    <property type="project" value="UniProtKB-SubCell"/>
</dbReference>
<feature type="transmembrane region" description="Helical" evidence="8">
    <location>
        <begin position="162"/>
        <end position="180"/>
    </location>
</feature>
<dbReference type="GO" id="GO:0016887">
    <property type="term" value="F:ATP hydrolysis activity"/>
    <property type="evidence" value="ECO:0007669"/>
    <property type="project" value="InterPro"/>
</dbReference>
<organism evidence="10 11">
    <name type="scientific">Hepatospora eriocheir</name>
    <dbReference type="NCBI Taxonomy" id="1081669"/>
    <lineage>
        <taxon>Eukaryota</taxon>
        <taxon>Fungi</taxon>
        <taxon>Fungi incertae sedis</taxon>
        <taxon>Microsporidia</taxon>
        <taxon>Hepatosporidae</taxon>
        <taxon>Hepatospora</taxon>
    </lineage>
</organism>
<dbReference type="SUPFAM" id="SSF90123">
    <property type="entry name" value="ABC transporter transmembrane region"/>
    <property type="match status" value="1"/>
</dbReference>
<feature type="transmembrane region" description="Helical" evidence="8">
    <location>
        <begin position="245"/>
        <end position="263"/>
    </location>
</feature>
<dbReference type="SUPFAM" id="SSF52540">
    <property type="entry name" value="P-loop containing nucleoside triphosphate hydrolases"/>
    <property type="match status" value="1"/>
</dbReference>
<keyword evidence="11" id="KW-1185">Reference proteome</keyword>
<evidence type="ECO:0000259" key="9">
    <source>
        <dbReference type="PROSITE" id="PS50893"/>
    </source>
</evidence>
<evidence type="ECO:0000256" key="2">
    <source>
        <dbReference type="ARBA" id="ARBA00022692"/>
    </source>
</evidence>
<keyword evidence="5 8" id="KW-1133">Transmembrane helix</keyword>
<feature type="transmembrane region" description="Helical" evidence="8">
    <location>
        <begin position="21"/>
        <end position="40"/>
    </location>
</feature>
<dbReference type="Proteomes" id="UP000192356">
    <property type="component" value="Unassembled WGS sequence"/>
</dbReference>